<organism evidence="4 5">
    <name type="scientific">Trichogramma brassicae</name>
    <dbReference type="NCBI Taxonomy" id="86971"/>
    <lineage>
        <taxon>Eukaryota</taxon>
        <taxon>Metazoa</taxon>
        <taxon>Ecdysozoa</taxon>
        <taxon>Arthropoda</taxon>
        <taxon>Hexapoda</taxon>
        <taxon>Insecta</taxon>
        <taxon>Pterygota</taxon>
        <taxon>Neoptera</taxon>
        <taxon>Endopterygota</taxon>
        <taxon>Hymenoptera</taxon>
        <taxon>Apocrita</taxon>
        <taxon>Proctotrupomorpha</taxon>
        <taxon>Chalcidoidea</taxon>
        <taxon>Trichogrammatidae</taxon>
        <taxon>Trichogramma</taxon>
    </lineage>
</organism>
<dbReference type="InterPro" id="IPR001878">
    <property type="entry name" value="Znf_CCHC"/>
</dbReference>
<evidence type="ECO:0000313" key="4">
    <source>
        <dbReference type="EMBL" id="CAB0043089.1"/>
    </source>
</evidence>
<protein>
    <recommendedName>
        <fullName evidence="3">CCHC-type domain-containing protein</fullName>
    </recommendedName>
</protein>
<evidence type="ECO:0000256" key="2">
    <source>
        <dbReference type="SAM" id="MobiDB-lite"/>
    </source>
</evidence>
<keyword evidence="5" id="KW-1185">Reference proteome</keyword>
<feature type="domain" description="CCHC-type" evidence="3">
    <location>
        <begin position="104"/>
        <end position="119"/>
    </location>
</feature>
<dbReference type="Proteomes" id="UP000479190">
    <property type="component" value="Unassembled WGS sequence"/>
</dbReference>
<dbReference type="OrthoDB" id="427960at2759"/>
<dbReference type="PROSITE" id="PS50158">
    <property type="entry name" value="ZF_CCHC"/>
    <property type="match status" value="1"/>
</dbReference>
<dbReference type="GO" id="GO:0008270">
    <property type="term" value="F:zinc ion binding"/>
    <property type="evidence" value="ECO:0007669"/>
    <property type="project" value="UniProtKB-KW"/>
</dbReference>
<keyword evidence="1" id="KW-0862">Zinc</keyword>
<keyword evidence="1" id="KW-0863">Zinc-finger</keyword>
<reference evidence="4 5" key="1">
    <citation type="submission" date="2020-02" db="EMBL/GenBank/DDBJ databases">
        <authorList>
            <person name="Ferguson B K."/>
        </authorList>
    </citation>
    <scope>NUCLEOTIDE SEQUENCE [LARGE SCALE GENOMIC DNA]</scope>
</reference>
<sequence length="426" mass="48793">MKDDELLDEVYVRNLKEEVDAEERWERTMRVKFRIGARSREKEGVVLLEVSPRIRQALLGTGSEARLYIGMRAYFVEAFERVSRCFGCYGFNHRAIECKRGKLCSRCCKEGHLAADCREPEECGNCRILGNAAAALTEYGRTECYDCDDERASQRVCRTDSDHGVQQPDRGVRLIRHDVALRIESHIFYALIIYLHPIPIRFHHALSQMLAPPRMLKPTCRPDRVLPNKASKNAKEPTNLCWKLKFCQTLKKATPAPSFLIINSDHVSINFSRAGYSRSTTRRIYTGISHICITLWMRCFTITKPKKKNAITVTVTVTPKFVKKKTHFMHARPLCLKHTISQLMTILPLPPSGKICEMSGIYQPGDVIKRGEPWPYTKMLDLASEGERSTSSGQFDPLPENESQDQEAMMRPTLKVMILARMIKRI</sequence>
<evidence type="ECO:0000259" key="3">
    <source>
        <dbReference type="PROSITE" id="PS50158"/>
    </source>
</evidence>
<dbReference type="GO" id="GO:0003676">
    <property type="term" value="F:nucleic acid binding"/>
    <property type="evidence" value="ECO:0007669"/>
    <property type="project" value="InterPro"/>
</dbReference>
<keyword evidence="1" id="KW-0479">Metal-binding</keyword>
<gene>
    <name evidence="4" type="ORF">TBRA_LOCUS14677</name>
</gene>
<evidence type="ECO:0000256" key="1">
    <source>
        <dbReference type="PROSITE-ProRule" id="PRU00047"/>
    </source>
</evidence>
<feature type="region of interest" description="Disordered" evidence="2">
    <location>
        <begin position="387"/>
        <end position="407"/>
    </location>
</feature>
<dbReference type="SUPFAM" id="SSF57756">
    <property type="entry name" value="Retrovirus zinc finger-like domains"/>
    <property type="match status" value="1"/>
</dbReference>
<dbReference type="EMBL" id="CADCXV010001267">
    <property type="protein sequence ID" value="CAB0043089.1"/>
    <property type="molecule type" value="Genomic_DNA"/>
</dbReference>
<evidence type="ECO:0000313" key="5">
    <source>
        <dbReference type="Proteomes" id="UP000479190"/>
    </source>
</evidence>
<name>A0A6H5J4I1_9HYME</name>
<accession>A0A6H5J4I1</accession>
<dbReference type="InterPro" id="IPR036875">
    <property type="entry name" value="Znf_CCHC_sf"/>
</dbReference>
<dbReference type="SMART" id="SM00343">
    <property type="entry name" value="ZnF_C2HC"/>
    <property type="match status" value="2"/>
</dbReference>
<proteinExistence type="predicted"/>
<dbReference type="AlphaFoldDB" id="A0A6H5J4I1"/>